<evidence type="ECO:0000313" key="7">
    <source>
        <dbReference type="EMBL" id="MXP32651.1"/>
    </source>
</evidence>
<keyword evidence="4 6" id="KW-0472">Membrane</keyword>
<dbReference type="Pfam" id="PF03006">
    <property type="entry name" value="HlyIII"/>
    <property type="match status" value="1"/>
</dbReference>
<dbReference type="PANTHER" id="PTHR20855:SF3">
    <property type="entry name" value="LD03007P"/>
    <property type="match status" value="1"/>
</dbReference>
<evidence type="ECO:0000256" key="1">
    <source>
        <dbReference type="ARBA" id="ARBA00004141"/>
    </source>
</evidence>
<evidence type="ECO:0000256" key="2">
    <source>
        <dbReference type="ARBA" id="ARBA00022692"/>
    </source>
</evidence>
<comment type="caution">
    <text evidence="7">The sequence shown here is derived from an EMBL/GenBank/DDBJ whole genome shotgun (WGS) entry which is preliminary data.</text>
</comment>
<dbReference type="GO" id="GO:0016020">
    <property type="term" value="C:membrane"/>
    <property type="evidence" value="ECO:0007669"/>
    <property type="project" value="UniProtKB-SubCell"/>
</dbReference>
<keyword evidence="5" id="KW-0479">Metal-binding</keyword>
<feature type="transmembrane region" description="Helical" evidence="6">
    <location>
        <begin position="132"/>
        <end position="152"/>
    </location>
</feature>
<keyword evidence="2 6" id="KW-0812">Transmembrane</keyword>
<sequence length="210" mass="23240">MYPSKTPPERIADGIVHAIGLVGLLVAGVFLLRKTTLLDDQSVQIAAAIYVVAALFSISISFAYHLLPRHHWRATLRRWDHAAIYLVIAGTFSPLLVKAGTWTASMILAVIWLFALMGMWFKFFATEIDSRWSLVSYLGLGWFALIALPDFWAELPGFTTAAIAAGGIFYTIGTLFYRKKGLSYRYPIWHAFGTLGGGSFFAAIWVAISS</sequence>
<dbReference type="EMBL" id="WTYE01000001">
    <property type="protein sequence ID" value="MXP32651.1"/>
    <property type="molecule type" value="Genomic_DNA"/>
</dbReference>
<name>A0A845AV17_9SPHN</name>
<feature type="transmembrane region" description="Helical" evidence="6">
    <location>
        <begin position="103"/>
        <end position="125"/>
    </location>
</feature>
<dbReference type="RefSeq" id="WP_160779974.1">
    <property type="nucleotide sequence ID" value="NZ_BAAAZF010000001.1"/>
</dbReference>
<dbReference type="AlphaFoldDB" id="A0A845AV17"/>
<comment type="subcellular location">
    <subcellularLocation>
        <location evidence="1">Membrane</location>
        <topology evidence="1">Multi-pass membrane protein</topology>
    </subcellularLocation>
</comment>
<reference evidence="7 8" key="1">
    <citation type="submission" date="2019-12" db="EMBL/GenBank/DDBJ databases">
        <title>Genomic-based taxomic classification of the family Erythrobacteraceae.</title>
        <authorList>
            <person name="Xu L."/>
        </authorList>
    </citation>
    <scope>NUCLEOTIDE SEQUENCE [LARGE SCALE GENOMIC DNA]</scope>
    <source>
        <strain evidence="7 8">JCM 16677</strain>
    </source>
</reference>
<dbReference type="InterPro" id="IPR004254">
    <property type="entry name" value="AdipoR/HlyIII-related"/>
</dbReference>
<feature type="transmembrane region" description="Helical" evidence="6">
    <location>
        <begin position="44"/>
        <end position="67"/>
    </location>
</feature>
<feature type="transmembrane region" description="Helical" evidence="6">
    <location>
        <begin position="12"/>
        <end position="32"/>
    </location>
</feature>
<evidence type="ECO:0000256" key="5">
    <source>
        <dbReference type="PIRSR" id="PIRSR604254-1"/>
    </source>
</evidence>
<dbReference type="PANTHER" id="PTHR20855">
    <property type="entry name" value="ADIPOR/PROGESTIN RECEPTOR-RELATED"/>
    <property type="match status" value="1"/>
</dbReference>
<organism evidence="7 8">
    <name type="scientific">Parerythrobacter jejuensis</name>
    <dbReference type="NCBI Taxonomy" id="795812"/>
    <lineage>
        <taxon>Bacteria</taxon>
        <taxon>Pseudomonadati</taxon>
        <taxon>Pseudomonadota</taxon>
        <taxon>Alphaproteobacteria</taxon>
        <taxon>Sphingomonadales</taxon>
        <taxon>Erythrobacteraceae</taxon>
        <taxon>Parerythrobacter</taxon>
    </lineage>
</organism>
<evidence type="ECO:0000256" key="4">
    <source>
        <dbReference type="ARBA" id="ARBA00023136"/>
    </source>
</evidence>
<keyword evidence="8" id="KW-1185">Reference proteome</keyword>
<dbReference type="Proteomes" id="UP000446786">
    <property type="component" value="Unassembled WGS sequence"/>
</dbReference>
<keyword evidence="3 6" id="KW-1133">Transmembrane helix</keyword>
<evidence type="ECO:0000313" key="8">
    <source>
        <dbReference type="Proteomes" id="UP000446786"/>
    </source>
</evidence>
<gene>
    <name evidence="7" type="ORF">GRI94_12545</name>
</gene>
<feature type="binding site" evidence="5">
    <location>
        <position position="65"/>
    </location>
    <ligand>
        <name>Zn(2+)</name>
        <dbReference type="ChEBI" id="CHEBI:29105"/>
    </ligand>
</feature>
<proteinExistence type="predicted"/>
<feature type="transmembrane region" description="Helical" evidence="6">
    <location>
        <begin position="189"/>
        <end position="208"/>
    </location>
</feature>
<feature type="transmembrane region" description="Helical" evidence="6">
    <location>
        <begin position="158"/>
        <end position="177"/>
    </location>
</feature>
<evidence type="ECO:0000256" key="3">
    <source>
        <dbReference type="ARBA" id="ARBA00022989"/>
    </source>
</evidence>
<dbReference type="GO" id="GO:0046872">
    <property type="term" value="F:metal ion binding"/>
    <property type="evidence" value="ECO:0007669"/>
    <property type="project" value="UniProtKB-KW"/>
</dbReference>
<protein>
    <submittedName>
        <fullName evidence="7">Hemolysin</fullName>
    </submittedName>
</protein>
<dbReference type="OrthoDB" id="9813689at2"/>
<evidence type="ECO:0000256" key="6">
    <source>
        <dbReference type="SAM" id="Phobius"/>
    </source>
</evidence>
<keyword evidence="5" id="KW-0862">Zinc</keyword>
<accession>A0A845AV17</accession>